<dbReference type="EMBL" id="JBANQN010000001">
    <property type="protein sequence ID" value="KAK6803045.1"/>
    <property type="molecule type" value="Genomic_DNA"/>
</dbReference>
<dbReference type="PANTHER" id="PTHR47926">
    <property type="entry name" value="PENTATRICOPEPTIDE REPEAT-CONTAINING PROTEIN"/>
    <property type="match status" value="1"/>
</dbReference>
<evidence type="ECO:0000256" key="1">
    <source>
        <dbReference type="ARBA" id="ARBA00022737"/>
    </source>
</evidence>
<dbReference type="InterPro" id="IPR002885">
    <property type="entry name" value="PPR_rpt"/>
</dbReference>
<accession>A0AAN8UAV2</accession>
<keyword evidence="1" id="KW-0677">Repeat</keyword>
<dbReference type="AlphaFoldDB" id="A0AAN8UAV2"/>
<dbReference type="GO" id="GO:0009451">
    <property type="term" value="P:RNA modification"/>
    <property type="evidence" value="ECO:0007669"/>
    <property type="project" value="InterPro"/>
</dbReference>
<reference evidence="3 4" key="1">
    <citation type="submission" date="2024-02" db="EMBL/GenBank/DDBJ databases">
        <title>de novo genome assembly of Solanum bulbocastanum strain 11H21.</title>
        <authorList>
            <person name="Hosaka A.J."/>
        </authorList>
    </citation>
    <scope>NUCLEOTIDE SEQUENCE [LARGE SCALE GENOMIC DNA]</scope>
    <source>
        <tissue evidence="3">Young leaves</tissue>
    </source>
</reference>
<dbReference type="InterPro" id="IPR011990">
    <property type="entry name" value="TPR-like_helical_dom_sf"/>
</dbReference>
<protein>
    <recommendedName>
        <fullName evidence="5">Pentatricopeptide repeat-containing protein</fullName>
    </recommendedName>
</protein>
<organism evidence="3 4">
    <name type="scientific">Solanum bulbocastanum</name>
    <name type="common">Wild potato</name>
    <dbReference type="NCBI Taxonomy" id="147425"/>
    <lineage>
        <taxon>Eukaryota</taxon>
        <taxon>Viridiplantae</taxon>
        <taxon>Streptophyta</taxon>
        <taxon>Embryophyta</taxon>
        <taxon>Tracheophyta</taxon>
        <taxon>Spermatophyta</taxon>
        <taxon>Magnoliopsida</taxon>
        <taxon>eudicotyledons</taxon>
        <taxon>Gunneridae</taxon>
        <taxon>Pentapetalae</taxon>
        <taxon>asterids</taxon>
        <taxon>lamiids</taxon>
        <taxon>Solanales</taxon>
        <taxon>Solanaceae</taxon>
        <taxon>Solanoideae</taxon>
        <taxon>Solaneae</taxon>
        <taxon>Solanum</taxon>
    </lineage>
</organism>
<dbReference type="Pfam" id="PF01535">
    <property type="entry name" value="PPR"/>
    <property type="match status" value="2"/>
</dbReference>
<name>A0AAN8UAV2_SOLBU</name>
<evidence type="ECO:0008006" key="5">
    <source>
        <dbReference type="Google" id="ProtNLM"/>
    </source>
</evidence>
<evidence type="ECO:0000313" key="4">
    <source>
        <dbReference type="Proteomes" id="UP001371456"/>
    </source>
</evidence>
<comment type="caution">
    <text evidence="3">The sequence shown here is derived from an EMBL/GenBank/DDBJ whole genome shotgun (WGS) entry which is preliminary data.</text>
</comment>
<dbReference type="Gene3D" id="1.25.40.10">
    <property type="entry name" value="Tetratricopeptide repeat domain"/>
    <property type="match status" value="1"/>
</dbReference>
<dbReference type="NCBIfam" id="TIGR00756">
    <property type="entry name" value="PPR"/>
    <property type="match status" value="1"/>
</dbReference>
<evidence type="ECO:0000256" key="2">
    <source>
        <dbReference type="PROSITE-ProRule" id="PRU00708"/>
    </source>
</evidence>
<dbReference type="Proteomes" id="UP001371456">
    <property type="component" value="Unassembled WGS sequence"/>
</dbReference>
<feature type="repeat" description="PPR" evidence="2">
    <location>
        <begin position="75"/>
        <end position="109"/>
    </location>
</feature>
<dbReference type="GO" id="GO:0003723">
    <property type="term" value="F:RNA binding"/>
    <property type="evidence" value="ECO:0007669"/>
    <property type="project" value="InterPro"/>
</dbReference>
<sequence length="164" mass="18745">MKLANEKLNFVTLVSLLRACTRILNIRLGKCIHYHIVTSGIDVYVELETALLGMYAKCGHTQLAFRIFNLIDDENLQTRTIIISSLADHGHGEEIVSLFVRMEEYGFRSDSLSFSAILYSYSHIGFVDTGREYFEKIASIYNISPTMEHYRCMVDMFGRAGELE</sequence>
<dbReference type="InterPro" id="IPR046960">
    <property type="entry name" value="PPR_At4g14850-like_plant"/>
</dbReference>
<proteinExistence type="predicted"/>
<dbReference type="PROSITE" id="PS51375">
    <property type="entry name" value="PPR"/>
    <property type="match status" value="1"/>
</dbReference>
<gene>
    <name evidence="3" type="ORF">RDI58_000829</name>
</gene>
<keyword evidence="4" id="KW-1185">Reference proteome</keyword>
<evidence type="ECO:0000313" key="3">
    <source>
        <dbReference type="EMBL" id="KAK6803045.1"/>
    </source>
</evidence>
<dbReference type="PANTHER" id="PTHR47926:SF436">
    <property type="entry name" value="PENTATRICOPEPTIDE REPEAT-CONTAINING PROTEIN ELI1, CHLOROPLASTIC-LIKE ISOFORM X2"/>
    <property type="match status" value="1"/>
</dbReference>